<dbReference type="Proteomes" id="UP000663851">
    <property type="component" value="Unassembled WGS sequence"/>
</dbReference>
<evidence type="ECO:0000313" key="1">
    <source>
        <dbReference type="EMBL" id="CAF4597592.1"/>
    </source>
</evidence>
<comment type="caution">
    <text evidence="1">The sequence shown here is derived from an EMBL/GenBank/DDBJ whole genome shotgun (WGS) entry which is preliminary data.</text>
</comment>
<accession>A0A821C6F1</accession>
<reference evidence="1" key="1">
    <citation type="submission" date="2021-02" db="EMBL/GenBank/DDBJ databases">
        <authorList>
            <person name="Nowell W R."/>
        </authorList>
    </citation>
    <scope>NUCLEOTIDE SEQUENCE</scope>
</reference>
<gene>
    <name evidence="1" type="ORF">HFQ381_LOCUS33356</name>
</gene>
<protein>
    <submittedName>
        <fullName evidence="1">Uncharacterized protein</fullName>
    </submittedName>
</protein>
<proteinExistence type="predicted"/>
<dbReference type="AlphaFoldDB" id="A0A821C6F1"/>
<evidence type="ECO:0000313" key="2">
    <source>
        <dbReference type="Proteomes" id="UP000663851"/>
    </source>
</evidence>
<organism evidence="1 2">
    <name type="scientific">Rotaria socialis</name>
    <dbReference type="NCBI Taxonomy" id="392032"/>
    <lineage>
        <taxon>Eukaryota</taxon>
        <taxon>Metazoa</taxon>
        <taxon>Spiralia</taxon>
        <taxon>Gnathifera</taxon>
        <taxon>Rotifera</taxon>
        <taxon>Eurotatoria</taxon>
        <taxon>Bdelloidea</taxon>
        <taxon>Philodinida</taxon>
        <taxon>Philodinidae</taxon>
        <taxon>Rotaria</taxon>
    </lineage>
</organism>
<name>A0A821C6F1_9BILA</name>
<feature type="non-terminal residue" evidence="1">
    <location>
        <position position="330"/>
    </location>
</feature>
<dbReference type="EMBL" id="CAJOBO010010217">
    <property type="protein sequence ID" value="CAF4597592.1"/>
    <property type="molecule type" value="Genomic_DNA"/>
</dbReference>
<sequence length="330" mass="40078">MEMIEQMVNRKYELELWREEIQHLKNYQKENQWPSSFRYLHVGIPSFIETITDHNIQQQFIDQHKQILQDYKHQLLRLLITMSEEICSKIQTTFNRDISLFWNYQHSLPVKEQFSETILNLIDQRFSLMIHYSFFFGLINMEENSKLFSNQFDVIDGDSYGIMTHDDELEDDYFTQYRNDINENEIIQDDPQEHLSQRLSQLSMTNKNDDDDDDDSIPKYLQDELDKLTCTIDRKDLRHIAYILYELGRYKHLHDLWSLYLQAGLGQLLKSIQHEQPYWAYQETFIHQQLNDYKIKLDYYQKEYDSCKMDSYIQDVIEKLVNEYGLIEIH</sequence>